<evidence type="ECO:0000313" key="2">
    <source>
        <dbReference type="EMBL" id="ABW27557.1"/>
    </source>
</evidence>
<dbReference type="HOGENOM" id="CLU_1502004_0_0_3"/>
<reference evidence="2 5" key="1">
    <citation type="journal article" date="2008" name="Proc. Natl. Acad. Sci. U.S.A.">
        <title>Niche adaptation and genome expansion in the chlorophyll d-producing cyanobacterium Acaryochloris marina.</title>
        <authorList>
            <person name="Swingley W.D."/>
            <person name="Chen M."/>
            <person name="Cheung P.C."/>
            <person name="Conrad A.L."/>
            <person name="Dejesa L.C."/>
            <person name="Hao J."/>
            <person name="Honchak B.M."/>
            <person name="Karbach L.E."/>
            <person name="Kurdoglu A."/>
            <person name="Lahiri S."/>
            <person name="Mastrian S.D."/>
            <person name="Miyashita H."/>
            <person name="Page L."/>
            <person name="Ramakrishna P."/>
            <person name="Satoh S."/>
            <person name="Sattley W.M."/>
            <person name="Shimada Y."/>
            <person name="Taylor H.L."/>
            <person name="Tomo T."/>
            <person name="Tsuchiya T."/>
            <person name="Wang Z.T."/>
            <person name="Raymond J."/>
            <person name="Mimuro M."/>
            <person name="Blankenship R.E."/>
            <person name="Touchman J.W."/>
        </authorList>
    </citation>
    <scope>NUCLEOTIDE SEQUENCE [LARGE SCALE GENOMIC DNA]</scope>
    <source>
        <strain evidence="5">MBIC 11017</strain>
        <strain evidence="2">MBIC11017</strain>
    </source>
</reference>
<dbReference type="KEGG" id="amr:AM1_2549"/>
<dbReference type="STRING" id="329726.AM1_2549"/>
<dbReference type="Gene3D" id="3.30.420.10">
    <property type="entry name" value="Ribonuclease H-like superfamily/Ribonuclease H"/>
    <property type="match status" value="1"/>
</dbReference>
<evidence type="ECO:0000313" key="4">
    <source>
        <dbReference type="EMBL" id="ABW30235.1"/>
    </source>
</evidence>
<organism evidence="2 5">
    <name type="scientific">Acaryochloris marina (strain MBIC 11017)</name>
    <dbReference type="NCBI Taxonomy" id="329726"/>
    <lineage>
        <taxon>Bacteria</taxon>
        <taxon>Bacillati</taxon>
        <taxon>Cyanobacteriota</taxon>
        <taxon>Cyanophyceae</taxon>
        <taxon>Acaryochloridales</taxon>
        <taxon>Acaryochloridaceae</taxon>
        <taxon>Acaryochloris</taxon>
    </lineage>
</organism>
<accession>B0C5I1</accession>
<dbReference type="Pfam" id="PF13358">
    <property type="entry name" value="DDE_3"/>
    <property type="match status" value="1"/>
</dbReference>
<dbReference type="EMBL" id="CP000828">
    <property type="protein sequence ID" value="ABW27557.1"/>
    <property type="molecule type" value="Genomic_DNA"/>
</dbReference>
<dbReference type="KEGG" id="amr:AM1_5231"/>
<gene>
    <name evidence="2" type="ordered locus">AM1_2549</name>
    <name evidence="3" type="ordered locus">AM1_5231</name>
    <name evidence="4" type="ordered locus">AM1_5274</name>
</gene>
<dbReference type="InterPro" id="IPR038717">
    <property type="entry name" value="Tc1-like_DDE_dom"/>
</dbReference>
<feature type="domain" description="Tc1-like transposase DDE" evidence="1">
    <location>
        <begin position="1"/>
        <end position="143"/>
    </location>
</feature>
<dbReference type="GO" id="GO:0003676">
    <property type="term" value="F:nucleic acid binding"/>
    <property type="evidence" value="ECO:0007669"/>
    <property type="project" value="InterPro"/>
</dbReference>
<dbReference type="AlphaFoldDB" id="B0C5I1"/>
<dbReference type="KEGG" id="amr:AM1_5274"/>
<evidence type="ECO:0000313" key="5">
    <source>
        <dbReference type="Proteomes" id="UP000000268"/>
    </source>
</evidence>
<dbReference type="InterPro" id="IPR036397">
    <property type="entry name" value="RNaseH_sf"/>
</dbReference>
<keyword evidence="5" id="KW-1185">Reference proteome</keyword>
<dbReference type="EMBL" id="CP000828">
    <property type="protein sequence ID" value="ABW30193.1"/>
    <property type="molecule type" value="Genomic_DNA"/>
</dbReference>
<protein>
    <recommendedName>
        <fullName evidence="1">Tc1-like transposase DDE domain-containing protein</fullName>
    </recommendedName>
</protein>
<evidence type="ECO:0000313" key="3">
    <source>
        <dbReference type="EMBL" id="ABW30193.1"/>
    </source>
</evidence>
<dbReference type="EMBL" id="CP000828">
    <property type="protein sequence ID" value="ABW30235.1"/>
    <property type="molecule type" value="Genomic_DNA"/>
</dbReference>
<sequence length="185" mass="21351">MFFDEFAVSERPRLFYGWAERNTRPQVKSNERARNKLNGLLCVDAHSGEEYFALSPQAKTEDISEYFADLCLDSVELGYTQLCLILDNNPTHKGKMRSQLAIHLEQMGLTQSIQVEFLYLPSYSPKLNLVEYVIHLLRLRCLHHLPLGTTLTQIKQQLHEFFAANQFLSAEQVQNSLNFIFSLVP</sequence>
<proteinExistence type="predicted"/>
<dbReference type="eggNOG" id="COG3335">
    <property type="taxonomic scope" value="Bacteria"/>
</dbReference>
<dbReference type="Proteomes" id="UP000000268">
    <property type="component" value="Chromosome"/>
</dbReference>
<name>B0C5I1_ACAM1</name>
<evidence type="ECO:0000259" key="1">
    <source>
        <dbReference type="Pfam" id="PF13358"/>
    </source>
</evidence>